<proteinExistence type="predicted"/>
<dbReference type="EMBL" id="HACG01032573">
    <property type="protein sequence ID" value="CEK79438.1"/>
    <property type="molecule type" value="Transcribed_RNA"/>
</dbReference>
<gene>
    <name evidence="1" type="primary">ORF115416</name>
</gene>
<accession>A0A0B7AFC6</accession>
<sequence>MTVTCATKSVTLYKSQTLQCSIQLSKRLKGSKGEEFSSILPHMASSFLTEMAHHLP</sequence>
<dbReference type="AlphaFoldDB" id="A0A0B7AFC6"/>
<name>A0A0B7AFC6_9EUPU</name>
<feature type="non-terminal residue" evidence="1">
    <location>
        <position position="56"/>
    </location>
</feature>
<protein>
    <submittedName>
        <fullName evidence="1">Uncharacterized protein</fullName>
    </submittedName>
</protein>
<organism evidence="1">
    <name type="scientific">Arion vulgaris</name>
    <dbReference type="NCBI Taxonomy" id="1028688"/>
    <lineage>
        <taxon>Eukaryota</taxon>
        <taxon>Metazoa</taxon>
        <taxon>Spiralia</taxon>
        <taxon>Lophotrochozoa</taxon>
        <taxon>Mollusca</taxon>
        <taxon>Gastropoda</taxon>
        <taxon>Heterobranchia</taxon>
        <taxon>Euthyneura</taxon>
        <taxon>Panpulmonata</taxon>
        <taxon>Eupulmonata</taxon>
        <taxon>Stylommatophora</taxon>
        <taxon>Helicina</taxon>
        <taxon>Arionoidea</taxon>
        <taxon>Arionidae</taxon>
        <taxon>Arion</taxon>
    </lineage>
</organism>
<evidence type="ECO:0000313" key="1">
    <source>
        <dbReference type="EMBL" id="CEK79438.1"/>
    </source>
</evidence>
<reference evidence="1" key="1">
    <citation type="submission" date="2014-12" db="EMBL/GenBank/DDBJ databases">
        <title>Insight into the proteome of Arion vulgaris.</title>
        <authorList>
            <person name="Aradska J."/>
            <person name="Bulat T."/>
            <person name="Smidak R."/>
            <person name="Sarate P."/>
            <person name="Gangsoo J."/>
            <person name="Sialana F."/>
            <person name="Bilban M."/>
            <person name="Lubec G."/>
        </authorList>
    </citation>
    <scope>NUCLEOTIDE SEQUENCE</scope>
    <source>
        <tissue evidence="1">Skin</tissue>
    </source>
</reference>